<reference evidence="3" key="1">
    <citation type="submission" date="2019-11" db="EMBL/GenBank/DDBJ databases">
        <authorList>
            <person name="Feng L."/>
        </authorList>
    </citation>
    <scope>NUCLEOTIDE SEQUENCE</scope>
    <source>
        <strain evidence="3">EMassiliensisLFYP7</strain>
    </source>
</reference>
<feature type="compositionally biased region" description="Basic and acidic residues" evidence="1">
    <location>
        <begin position="242"/>
        <end position="252"/>
    </location>
</feature>
<dbReference type="EMBL" id="CACRTZ010000004">
    <property type="protein sequence ID" value="VYT88305.1"/>
    <property type="molecule type" value="Genomic_DNA"/>
</dbReference>
<gene>
    <name evidence="3" type="ORF">EMLFYP7_00856</name>
</gene>
<evidence type="ECO:0000313" key="3">
    <source>
        <dbReference type="EMBL" id="VYT88305.1"/>
    </source>
</evidence>
<evidence type="ECO:0000256" key="2">
    <source>
        <dbReference type="SAM" id="Phobius"/>
    </source>
</evidence>
<feature type="transmembrane region" description="Helical" evidence="2">
    <location>
        <begin position="497"/>
        <end position="516"/>
    </location>
</feature>
<dbReference type="Gene3D" id="3.40.50.450">
    <property type="match status" value="1"/>
</dbReference>
<protein>
    <recommendedName>
        <fullName evidence="4">SMODS and SLOG-associating 2TM effector domain-containing protein</fullName>
    </recommendedName>
</protein>
<keyword evidence="2" id="KW-0812">Transmembrane</keyword>
<sequence>MPTNVSLLPITLGVTGHRDVQDAALLLALLQKEVAAIEARYPHSPILGLSSLAEGADRLFASVMMEKGLPLHVVLPFAQAEYEKDFATAESVTAFRTLCDYAAQTGGIYCVETVIPGSEAMIAHADQPQDAIYRDLQYARAGMYLAQRCHILFALWDGQPARGLGGTAQVVNFRREGRIQQQDLQQLTHTLPGIKRYLGQSTLLDVPDTGLVCHVHVRRNDGVYAAGAQGPSVSWYPPQPPKGDKARREGEEESWYHSLERLDRLNSDIARQQKEADAAAAHVSHAAFVQVDRLANAKMEDIRKRYNRIFALAALMAIVGNRVPGDGEHWVITSLALSLLLLILLTQALKRVHRSKANRNATDLRALAEGLRVQNVWRQAGIARAVSLHYLRRSHDNIAWVRRAMLGASVYPLSEPAALPQALEKVKEEWVRDQRDYFVKNVERKERKNRLAKRMATGLFGAGIVVTALVLGASLTGLFNEHLAHTLHSWNMWGEHLAELLIASAALSAAWAKFLGYEEDIADYQRSADLFDTALTRMAGTGAYTPDTEDRQETLYALGIETLQENARWVTRTTGRDVEVIGG</sequence>
<evidence type="ECO:0000256" key="1">
    <source>
        <dbReference type="SAM" id="MobiDB-lite"/>
    </source>
</evidence>
<dbReference type="AlphaFoldDB" id="A0A6N3A7N6"/>
<keyword evidence="2" id="KW-0472">Membrane</keyword>
<feature type="transmembrane region" description="Helical" evidence="2">
    <location>
        <begin position="455"/>
        <end position="477"/>
    </location>
</feature>
<name>A0A6N3A7N6_9ENTR</name>
<accession>A0A6N3A7N6</accession>
<dbReference type="RefSeq" id="WP_156564925.1">
    <property type="nucleotide sequence ID" value="NZ_CACRTZ010000004.1"/>
</dbReference>
<organism evidence="3">
    <name type="scientific">Phytobacter massiliensis</name>
    <dbReference type="NCBI Taxonomy" id="1485952"/>
    <lineage>
        <taxon>Bacteria</taxon>
        <taxon>Pseudomonadati</taxon>
        <taxon>Pseudomonadota</taxon>
        <taxon>Gammaproteobacteria</taxon>
        <taxon>Enterobacterales</taxon>
        <taxon>Enterobacteriaceae</taxon>
        <taxon>Phytobacter</taxon>
    </lineage>
</organism>
<feature type="transmembrane region" description="Helical" evidence="2">
    <location>
        <begin position="329"/>
        <end position="349"/>
    </location>
</feature>
<keyword evidence="2" id="KW-1133">Transmembrane helix</keyword>
<proteinExistence type="predicted"/>
<evidence type="ECO:0008006" key="4">
    <source>
        <dbReference type="Google" id="ProtNLM"/>
    </source>
</evidence>
<feature type="region of interest" description="Disordered" evidence="1">
    <location>
        <begin position="232"/>
        <end position="252"/>
    </location>
</feature>